<dbReference type="Proteomes" id="UP001519294">
    <property type="component" value="Unassembled WGS sequence"/>
</dbReference>
<reference evidence="5 6" key="1">
    <citation type="submission" date="2021-03" db="EMBL/GenBank/DDBJ databases">
        <title>Genomic Encyclopedia of Type Strains, Phase IV (KMG-IV): sequencing the most valuable type-strain genomes for metagenomic binning, comparative biology and taxonomic classification.</title>
        <authorList>
            <person name="Goeker M."/>
        </authorList>
    </citation>
    <scope>NUCLEOTIDE SEQUENCE [LARGE SCALE GENOMIC DNA]</scope>
    <source>
        <strain evidence="5 6">DSM 25790</strain>
    </source>
</reference>
<dbReference type="EMBL" id="JAGIKX010000003">
    <property type="protein sequence ID" value="MBP2256735.1"/>
    <property type="molecule type" value="Genomic_DNA"/>
</dbReference>
<dbReference type="Pfam" id="PF00291">
    <property type="entry name" value="PALP"/>
    <property type="match status" value="1"/>
</dbReference>
<evidence type="ECO:0000256" key="1">
    <source>
        <dbReference type="ARBA" id="ARBA00001933"/>
    </source>
</evidence>
<dbReference type="SUPFAM" id="SSF53686">
    <property type="entry name" value="Tryptophan synthase beta subunit-like PLP-dependent enzymes"/>
    <property type="match status" value="1"/>
</dbReference>
<sequence length="328" mass="35684">MATRNFTKEPVHLRDVWKAQKRISPFVNQTPMIYSQVLSDIAKTFVYLKLENLHITDSFKIRGAANKILSLTDEEKRQGITTFSTGNFARSVAYIANKLGIRAVVCVSKRLPDAKVEALKSTGVQIVMSGESQDDAKKRCEALQEEQGLTVIHPFDDPYIIAGQGTMGLEILNELPEVDTVVGGLSGGGMHSGLGVAMKSADSRIGIYGVSPKQGATMYESMQAKKPILIEEQDTLADSLLGGIGVPNHYTFELVKKHVDDIVLLNEEEIAQGMVFMMHKHRMIIEGAAAAGIGAILNHKIPLGSHVVLIISGCSVDPSVLWDLETNS</sequence>
<organism evidence="5 6">
    <name type="scientific">Virgibacillus alimentarius</name>
    <dbReference type="NCBI Taxonomy" id="698769"/>
    <lineage>
        <taxon>Bacteria</taxon>
        <taxon>Bacillati</taxon>
        <taxon>Bacillota</taxon>
        <taxon>Bacilli</taxon>
        <taxon>Bacillales</taxon>
        <taxon>Bacillaceae</taxon>
        <taxon>Virgibacillus</taxon>
    </lineage>
</organism>
<evidence type="ECO:0000259" key="4">
    <source>
        <dbReference type="Pfam" id="PF00291"/>
    </source>
</evidence>
<dbReference type="Gene3D" id="3.40.50.1100">
    <property type="match status" value="2"/>
</dbReference>
<evidence type="ECO:0000313" key="5">
    <source>
        <dbReference type="EMBL" id="MBP2256735.1"/>
    </source>
</evidence>
<dbReference type="InterPro" id="IPR050147">
    <property type="entry name" value="Ser/Thr_Dehydratase"/>
</dbReference>
<dbReference type="PANTHER" id="PTHR48078">
    <property type="entry name" value="THREONINE DEHYDRATASE, MITOCHONDRIAL-RELATED"/>
    <property type="match status" value="1"/>
</dbReference>
<comment type="caution">
    <text evidence="5">The sequence shown here is derived from an EMBL/GenBank/DDBJ whole genome shotgun (WGS) entry which is preliminary data.</text>
</comment>
<name>A0ABS4S5H7_9BACI</name>
<evidence type="ECO:0000313" key="6">
    <source>
        <dbReference type="Proteomes" id="UP001519294"/>
    </source>
</evidence>
<dbReference type="GO" id="GO:0004794">
    <property type="term" value="F:threonine deaminase activity"/>
    <property type="evidence" value="ECO:0007669"/>
    <property type="project" value="UniProtKB-EC"/>
</dbReference>
<accession>A0ABS4S5H7</accession>
<protein>
    <submittedName>
        <fullName evidence="5">Threonine dehydratase</fullName>
        <ecNumber evidence="5">4.3.1.19</ecNumber>
    </submittedName>
</protein>
<feature type="domain" description="Tryptophan synthase beta chain-like PALP" evidence="4">
    <location>
        <begin position="23"/>
        <end position="313"/>
    </location>
</feature>
<gene>
    <name evidence="5" type="ORF">J2Z81_000677</name>
</gene>
<dbReference type="InterPro" id="IPR036052">
    <property type="entry name" value="TrpB-like_PALP_sf"/>
</dbReference>
<keyword evidence="3 5" id="KW-0456">Lyase</keyword>
<dbReference type="InterPro" id="IPR001926">
    <property type="entry name" value="TrpB-like_PALP"/>
</dbReference>
<dbReference type="EC" id="4.3.1.19" evidence="5"/>
<keyword evidence="6" id="KW-1185">Reference proteome</keyword>
<comment type="cofactor">
    <cofactor evidence="1">
        <name>pyridoxal 5'-phosphate</name>
        <dbReference type="ChEBI" id="CHEBI:597326"/>
    </cofactor>
</comment>
<dbReference type="PANTHER" id="PTHR48078:SF6">
    <property type="entry name" value="L-THREONINE DEHYDRATASE CATABOLIC TDCB"/>
    <property type="match status" value="1"/>
</dbReference>
<keyword evidence="2" id="KW-0663">Pyridoxal phosphate</keyword>
<evidence type="ECO:0000256" key="2">
    <source>
        <dbReference type="ARBA" id="ARBA00022898"/>
    </source>
</evidence>
<dbReference type="CDD" id="cd01562">
    <property type="entry name" value="Thr-dehyd"/>
    <property type="match status" value="1"/>
</dbReference>
<proteinExistence type="predicted"/>
<dbReference type="RefSeq" id="WP_226370720.1">
    <property type="nucleotide sequence ID" value="NZ_JAGIKX010000003.1"/>
</dbReference>
<evidence type="ECO:0000256" key="3">
    <source>
        <dbReference type="ARBA" id="ARBA00023239"/>
    </source>
</evidence>